<reference evidence="1" key="1">
    <citation type="submission" date="2018-02" db="EMBL/GenBank/DDBJ databases">
        <title>Rhizophora mucronata_Transcriptome.</title>
        <authorList>
            <person name="Meera S.P."/>
            <person name="Sreeshan A."/>
            <person name="Augustine A."/>
        </authorList>
    </citation>
    <scope>NUCLEOTIDE SEQUENCE</scope>
    <source>
        <tissue evidence="1">Leaf</tissue>
    </source>
</reference>
<sequence length="31" mass="3510">MNLKRKQLSKIKNFDSLYNIKLGSSKAITLG</sequence>
<protein>
    <submittedName>
        <fullName evidence="1">Uncharacterized protein</fullName>
    </submittedName>
</protein>
<proteinExistence type="predicted"/>
<accession>A0A2P2Q1I0</accession>
<dbReference type="AlphaFoldDB" id="A0A2P2Q1I0"/>
<dbReference type="EMBL" id="GGEC01080382">
    <property type="protein sequence ID" value="MBX60866.1"/>
    <property type="molecule type" value="Transcribed_RNA"/>
</dbReference>
<name>A0A2P2Q1I0_RHIMU</name>
<organism evidence="1">
    <name type="scientific">Rhizophora mucronata</name>
    <name type="common">Asiatic mangrove</name>
    <dbReference type="NCBI Taxonomy" id="61149"/>
    <lineage>
        <taxon>Eukaryota</taxon>
        <taxon>Viridiplantae</taxon>
        <taxon>Streptophyta</taxon>
        <taxon>Embryophyta</taxon>
        <taxon>Tracheophyta</taxon>
        <taxon>Spermatophyta</taxon>
        <taxon>Magnoliopsida</taxon>
        <taxon>eudicotyledons</taxon>
        <taxon>Gunneridae</taxon>
        <taxon>Pentapetalae</taxon>
        <taxon>rosids</taxon>
        <taxon>fabids</taxon>
        <taxon>Malpighiales</taxon>
        <taxon>Rhizophoraceae</taxon>
        <taxon>Rhizophora</taxon>
    </lineage>
</organism>
<evidence type="ECO:0000313" key="1">
    <source>
        <dbReference type="EMBL" id="MBX60866.1"/>
    </source>
</evidence>